<dbReference type="EMBL" id="BMHB01000004">
    <property type="protein sequence ID" value="GGI17817.1"/>
    <property type="molecule type" value="Genomic_DNA"/>
</dbReference>
<evidence type="ECO:0000313" key="8">
    <source>
        <dbReference type="EMBL" id="GGI17817.1"/>
    </source>
</evidence>
<evidence type="ECO:0000256" key="6">
    <source>
        <dbReference type="PIRNR" id="PIRNR006443"/>
    </source>
</evidence>
<evidence type="ECO:0000256" key="2">
    <source>
        <dbReference type="ARBA" id="ARBA00005046"/>
    </source>
</evidence>
<dbReference type="Proteomes" id="UP000626244">
    <property type="component" value="Unassembled WGS sequence"/>
</dbReference>
<evidence type="ECO:0000256" key="5">
    <source>
        <dbReference type="ARBA" id="ARBA00023150"/>
    </source>
</evidence>
<feature type="domain" description="MoaB/Mog" evidence="7">
    <location>
        <begin position="13"/>
        <end position="157"/>
    </location>
</feature>
<reference evidence="9" key="1">
    <citation type="journal article" date="2019" name="Int. J. Syst. Evol. Microbiol.">
        <title>The Global Catalogue of Microorganisms (GCM) 10K type strain sequencing project: providing services to taxonomists for standard genome sequencing and annotation.</title>
        <authorList>
            <consortium name="The Broad Institute Genomics Platform"/>
            <consortium name="The Broad Institute Genome Sequencing Center for Infectious Disease"/>
            <person name="Wu L."/>
            <person name="Ma J."/>
        </authorList>
    </citation>
    <scope>NUCLEOTIDE SEQUENCE [LARGE SCALE GENOMIC DNA]</scope>
    <source>
        <strain evidence="9">CGMCC 1.14993</strain>
    </source>
</reference>
<organism evidence="8 9">
    <name type="scientific">Gottfriedia solisilvae</name>
    <dbReference type="NCBI Taxonomy" id="1516104"/>
    <lineage>
        <taxon>Bacteria</taxon>
        <taxon>Bacillati</taxon>
        <taxon>Bacillota</taxon>
        <taxon>Bacilli</taxon>
        <taxon>Bacillales</taxon>
        <taxon>Bacillaceae</taxon>
        <taxon>Gottfriedia</taxon>
    </lineage>
</organism>
<dbReference type="CDD" id="cd00886">
    <property type="entry name" value="MogA_MoaB"/>
    <property type="match status" value="1"/>
</dbReference>
<dbReference type="GO" id="GO:0005829">
    <property type="term" value="C:cytosol"/>
    <property type="evidence" value="ECO:0007669"/>
    <property type="project" value="TreeGrafter"/>
</dbReference>
<dbReference type="SUPFAM" id="SSF53218">
    <property type="entry name" value="Molybdenum cofactor biosynthesis proteins"/>
    <property type="match status" value="1"/>
</dbReference>
<sequence>MHKHNELATVFAAVLTVSDTRNVETDESGKLINTMLTEQNHIVQDYKIVKDEISAIVSTVKSWCEVPDIQVIIVTGGTGFTKRDVTYEAITQLLDKEMQGFGELFRSLSYAEIGPKSMFSRAIAGSFNDKAIYVIPGSKNAVNLAMSKLILPTCQHFVEELNRQ</sequence>
<comment type="similarity">
    <text evidence="3 6">Belongs to the MoaB/Mog family.</text>
</comment>
<dbReference type="PANTHER" id="PTHR43232:SF2">
    <property type="entry name" value="MOLYBDENUM COFACTOR BIOSYNTHESIS PROTEIN B"/>
    <property type="match status" value="1"/>
</dbReference>
<comment type="pathway">
    <text evidence="2 6">Cofactor biosynthesis; molybdopterin biosynthesis.</text>
</comment>
<evidence type="ECO:0000256" key="3">
    <source>
        <dbReference type="ARBA" id="ARBA00006112"/>
    </source>
</evidence>
<dbReference type="Pfam" id="PF00994">
    <property type="entry name" value="MoCF_biosynth"/>
    <property type="match status" value="1"/>
</dbReference>
<dbReference type="NCBIfam" id="TIGR00177">
    <property type="entry name" value="molyb_syn"/>
    <property type="match status" value="1"/>
</dbReference>
<protein>
    <recommendedName>
        <fullName evidence="4 6">Molybdenum cofactor biosynthesis protein B</fullName>
    </recommendedName>
</protein>
<name>A0A8J3AN74_9BACI</name>
<accession>A0A8J3AN74</accession>
<evidence type="ECO:0000313" key="9">
    <source>
        <dbReference type="Proteomes" id="UP000626244"/>
    </source>
</evidence>
<dbReference type="InterPro" id="IPR036425">
    <property type="entry name" value="MoaB/Mog-like_dom_sf"/>
</dbReference>
<dbReference type="SMART" id="SM00852">
    <property type="entry name" value="MoCF_biosynth"/>
    <property type="match status" value="1"/>
</dbReference>
<keyword evidence="5 6" id="KW-0501">Molybdenum cofactor biosynthesis</keyword>
<keyword evidence="9" id="KW-1185">Reference proteome</keyword>
<evidence type="ECO:0000256" key="1">
    <source>
        <dbReference type="ARBA" id="ARBA00003487"/>
    </source>
</evidence>
<dbReference type="InterPro" id="IPR012245">
    <property type="entry name" value="MoaB"/>
</dbReference>
<dbReference type="PIRSF" id="PIRSF006443">
    <property type="entry name" value="MoaB"/>
    <property type="match status" value="1"/>
</dbReference>
<comment type="function">
    <text evidence="1 6">May be involved in the biosynthesis of molybdopterin.</text>
</comment>
<evidence type="ECO:0000256" key="4">
    <source>
        <dbReference type="ARBA" id="ARBA00015262"/>
    </source>
</evidence>
<dbReference type="UniPathway" id="UPA00344"/>
<dbReference type="AlphaFoldDB" id="A0A8J3AN74"/>
<dbReference type="GO" id="GO:0006777">
    <property type="term" value="P:Mo-molybdopterin cofactor biosynthetic process"/>
    <property type="evidence" value="ECO:0007669"/>
    <property type="project" value="UniProtKB-UniRule"/>
</dbReference>
<gene>
    <name evidence="8" type="primary">moaB</name>
    <name evidence="8" type="ORF">GCM10007380_39830</name>
</gene>
<dbReference type="Gene3D" id="3.40.980.10">
    <property type="entry name" value="MoaB/Mog-like domain"/>
    <property type="match status" value="1"/>
</dbReference>
<dbReference type="PANTHER" id="PTHR43232">
    <property type="entry name" value="MOLYBDENUM COFACTOR BIOSYNTHESIS PROTEIN B"/>
    <property type="match status" value="1"/>
</dbReference>
<evidence type="ECO:0000259" key="7">
    <source>
        <dbReference type="SMART" id="SM00852"/>
    </source>
</evidence>
<dbReference type="RefSeq" id="WP_188483403.1">
    <property type="nucleotide sequence ID" value="NZ_BMHB01000004.1"/>
</dbReference>
<dbReference type="InterPro" id="IPR001453">
    <property type="entry name" value="MoaB/Mog_dom"/>
</dbReference>
<dbReference type="FunFam" id="3.40.980.10:FF:000006">
    <property type="entry name" value="Molybdenum cofactor biosynthesis protein B"/>
    <property type="match status" value="1"/>
</dbReference>
<proteinExistence type="inferred from homology"/>
<comment type="caution">
    <text evidence="8">The sequence shown here is derived from an EMBL/GenBank/DDBJ whole genome shotgun (WGS) entry which is preliminary data.</text>
</comment>